<organism evidence="1 2">
    <name type="scientific">Petralouisia muris</name>
    <dbReference type="NCBI Taxonomy" id="3032872"/>
    <lineage>
        <taxon>Bacteria</taxon>
        <taxon>Bacillati</taxon>
        <taxon>Bacillota</taxon>
        <taxon>Clostridia</taxon>
        <taxon>Lachnospirales</taxon>
        <taxon>Lachnospiraceae</taxon>
        <taxon>Petralouisia</taxon>
    </lineage>
</organism>
<proteinExistence type="predicted"/>
<comment type="caution">
    <text evidence="1">The sequence shown here is derived from an EMBL/GenBank/DDBJ whole genome shotgun (WGS) entry which is preliminary data.</text>
</comment>
<name>A0AC61RT33_9FIRM</name>
<sequence length="559" mass="64431">MISEKLYALAFEYKKTKLWKIIWDSELFAVKLSDGRIGYISIMGCLGEHCALGLYVGEEALNSLWSLMNAHEFYMSPFEFQERVVNQNCLQCAFEGKDDLSEEEREEAKAYARAHGLRISGKNAYPHFIKYEPGFYPWTLSGEKEQEDLCEALEAAIKMAQLLEGKMPSELGLKRIDAGVQEIPMLERQNGEYVLKRTKLPEAKPVSWPKPLSCNEIGVAALKKIKKADTWECEIIQYTEPVRNHPEETPYFPMVFMAVNSDKDYILPVDPVGSYRQNPEELLNNFIDALLREKLCPKKMKVRDERTRDFVEIFCSKLKIPVSIEEELPVLDKVEEEFFRRFSMSEEEQVGEMLDFLSVLMEEEGIDLDDFPPELTGELEKILQLGLLPEEVAGKMEELLHSGKKQGGLKKSDFKMVERKSNLSYVLSVSVYAGCYRHIQISGNSTLQELHNAIQDAFQFDDDHAYGFFMDNKRWSDWDCYYSPGADDGYRSAGKCTLDQAGLCKGKKFLYLFDFGDEWTFQCKVLKVVEEDTPVPMILKSKGKSPEQYPNWEEDWEDE</sequence>
<evidence type="ECO:0000313" key="2">
    <source>
        <dbReference type="Proteomes" id="UP000304953"/>
    </source>
</evidence>
<reference evidence="1" key="1">
    <citation type="submission" date="2019-04" db="EMBL/GenBank/DDBJ databases">
        <title>Microbes associate with the intestines of laboratory mice.</title>
        <authorList>
            <person name="Navarre W."/>
            <person name="Wong E."/>
            <person name="Huang K."/>
            <person name="Tropini C."/>
            <person name="Ng K."/>
            <person name="Yu B."/>
        </authorList>
    </citation>
    <scope>NUCLEOTIDE SEQUENCE</scope>
    <source>
        <strain evidence="1">NM01_1-7b</strain>
    </source>
</reference>
<keyword evidence="2" id="KW-1185">Reference proteome</keyword>
<accession>A0AC61RT33</accession>
<evidence type="ECO:0000313" key="1">
    <source>
        <dbReference type="EMBL" id="TGY95084.1"/>
    </source>
</evidence>
<dbReference type="EMBL" id="SRYA01000035">
    <property type="protein sequence ID" value="TGY95084.1"/>
    <property type="molecule type" value="Genomic_DNA"/>
</dbReference>
<dbReference type="Proteomes" id="UP000304953">
    <property type="component" value="Unassembled WGS sequence"/>
</dbReference>
<gene>
    <name evidence="1" type="ORF">E5329_16545</name>
</gene>
<protein>
    <submittedName>
        <fullName evidence="1">Uncharacterized protein</fullName>
    </submittedName>
</protein>